<evidence type="ECO:0000259" key="1">
    <source>
        <dbReference type="Pfam" id="PF01408"/>
    </source>
</evidence>
<dbReference type="InterPro" id="IPR051450">
    <property type="entry name" value="Gfo/Idh/MocA_Oxidoreductases"/>
</dbReference>
<dbReference type="SUPFAM" id="SSF55347">
    <property type="entry name" value="Glyceraldehyde-3-phosphate dehydrogenase-like, C-terminal domain"/>
    <property type="match status" value="1"/>
</dbReference>
<dbReference type="PANTHER" id="PTHR43377">
    <property type="entry name" value="BILIVERDIN REDUCTASE A"/>
    <property type="match status" value="1"/>
</dbReference>
<accession>A0A1G2RX21</accession>
<dbReference type="InterPro" id="IPR036291">
    <property type="entry name" value="NAD(P)-bd_dom_sf"/>
</dbReference>
<gene>
    <name evidence="3" type="ORF">A3J30_03035</name>
</gene>
<reference evidence="3 4" key="1">
    <citation type="journal article" date="2016" name="Nat. Commun.">
        <title>Thousands of microbial genomes shed light on interconnected biogeochemical processes in an aquifer system.</title>
        <authorList>
            <person name="Anantharaman K."/>
            <person name="Brown C.T."/>
            <person name="Hug L.A."/>
            <person name="Sharon I."/>
            <person name="Castelle C.J."/>
            <person name="Probst A.J."/>
            <person name="Thomas B.C."/>
            <person name="Singh A."/>
            <person name="Wilkins M.J."/>
            <person name="Karaoz U."/>
            <person name="Brodie E.L."/>
            <person name="Williams K.H."/>
            <person name="Hubbard S.S."/>
            <person name="Banfield J.F."/>
        </authorList>
    </citation>
    <scope>NUCLEOTIDE SEQUENCE [LARGE SCALE GENOMIC DNA]</scope>
</reference>
<protein>
    <recommendedName>
        <fullName evidence="5">Gfo/Idh/MocA-like oxidoreductase N-terminal domain-containing protein</fullName>
    </recommendedName>
</protein>
<evidence type="ECO:0008006" key="5">
    <source>
        <dbReference type="Google" id="ProtNLM"/>
    </source>
</evidence>
<dbReference type="Gene3D" id="3.40.50.720">
    <property type="entry name" value="NAD(P)-binding Rossmann-like Domain"/>
    <property type="match status" value="1"/>
</dbReference>
<name>A0A1G2RX21_9BACT</name>
<sequence length="343" mass="38807">MKILFLGLGSMGQRHLQNIQKLQKEKKLPDNLEFFGLVRPEDRHRVIREGQEKKVADISEYYGMTPVVSWTEAKKVRPDAVFVTNPSSLHIPSALEFARLGSDLFIEKPLGHTTRGLSELERIVKSKKLITMVGFQTRFNPLVTKIKDLVGSKRGRIISAAFTWNTFLPAHHIYEDYSKGYAARKDLGGGVVLGLIHEIDLVCYLLGLPKKVIAVGGKLSNLHMNVEDTVAALLLYAKKGKTFPVTLRLSYAQTKEVRKFEFQFEDSTLFVDSVGNRYALYGKEGELVEEKTDSTIRNELFEAEVLHLFECVNVRKESNVNIVEARKSLQVAFAIKRQIAKKV</sequence>
<dbReference type="InterPro" id="IPR000683">
    <property type="entry name" value="Gfo/Idh/MocA-like_OxRdtase_N"/>
</dbReference>
<evidence type="ECO:0000313" key="3">
    <source>
        <dbReference type="EMBL" id="OHA76959.1"/>
    </source>
</evidence>
<feature type="domain" description="Gfo/Idh/MocA-like oxidoreductase N-terminal" evidence="1">
    <location>
        <begin position="2"/>
        <end position="135"/>
    </location>
</feature>
<dbReference type="EMBL" id="MHUL01000019">
    <property type="protein sequence ID" value="OHA76959.1"/>
    <property type="molecule type" value="Genomic_DNA"/>
</dbReference>
<dbReference type="GO" id="GO:0000166">
    <property type="term" value="F:nucleotide binding"/>
    <property type="evidence" value="ECO:0007669"/>
    <property type="project" value="InterPro"/>
</dbReference>
<dbReference type="AlphaFoldDB" id="A0A1G2RX21"/>
<dbReference type="Pfam" id="PF22725">
    <property type="entry name" value="GFO_IDH_MocA_C3"/>
    <property type="match status" value="1"/>
</dbReference>
<proteinExistence type="predicted"/>
<dbReference type="PANTHER" id="PTHR43377:SF1">
    <property type="entry name" value="BILIVERDIN REDUCTASE A"/>
    <property type="match status" value="1"/>
</dbReference>
<dbReference type="SUPFAM" id="SSF51735">
    <property type="entry name" value="NAD(P)-binding Rossmann-fold domains"/>
    <property type="match status" value="1"/>
</dbReference>
<dbReference type="Gene3D" id="3.30.360.10">
    <property type="entry name" value="Dihydrodipicolinate Reductase, domain 2"/>
    <property type="match status" value="1"/>
</dbReference>
<feature type="domain" description="GFO/IDH/MocA-like oxidoreductase" evidence="2">
    <location>
        <begin position="146"/>
        <end position="285"/>
    </location>
</feature>
<dbReference type="InterPro" id="IPR055170">
    <property type="entry name" value="GFO_IDH_MocA-like_dom"/>
</dbReference>
<evidence type="ECO:0000259" key="2">
    <source>
        <dbReference type="Pfam" id="PF22725"/>
    </source>
</evidence>
<evidence type="ECO:0000313" key="4">
    <source>
        <dbReference type="Proteomes" id="UP000178222"/>
    </source>
</evidence>
<dbReference type="Proteomes" id="UP000178222">
    <property type="component" value="Unassembled WGS sequence"/>
</dbReference>
<organism evidence="3 4">
    <name type="scientific">Candidatus Wildermuthbacteria bacterium RIFCSPLOWO2_02_FULL_47_9c</name>
    <dbReference type="NCBI Taxonomy" id="1802466"/>
    <lineage>
        <taxon>Bacteria</taxon>
        <taxon>Candidatus Wildermuthiibacteriota</taxon>
    </lineage>
</organism>
<comment type="caution">
    <text evidence="3">The sequence shown here is derived from an EMBL/GenBank/DDBJ whole genome shotgun (WGS) entry which is preliminary data.</text>
</comment>
<dbReference type="Pfam" id="PF01408">
    <property type="entry name" value="GFO_IDH_MocA"/>
    <property type="match status" value="1"/>
</dbReference>